<sequence>MIITSGFWKALTTTLLAASAALGAGTAAVADEGPSDLGDTPVLGSVVAPVEDNGVAGNTAQNVPNVVCHTSLPVLGEALLGDAETTGCTTALTQ</sequence>
<organism evidence="2 3">
    <name type="scientific">Streptomyces cavourensis</name>
    <dbReference type="NCBI Taxonomy" id="67258"/>
    <lineage>
        <taxon>Bacteria</taxon>
        <taxon>Bacillati</taxon>
        <taxon>Actinomycetota</taxon>
        <taxon>Actinomycetes</taxon>
        <taxon>Kitasatosporales</taxon>
        <taxon>Streptomycetaceae</taxon>
        <taxon>Streptomyces</taxon>
    </lineage>
</organism>
<name>A0ABY5FJ56_9ACTN</name>
<evidence type="ECO:0008006" key="4">
    <source>
        <dbReference type="Google" id="ProtNLM"/>
    </source>
</evidence>
<keyword evidence="2" id="KW-0614">Plasmid</keyword>
<keyword evidence="3" id="KW-1185">Reference proteome</keyword>
<dbReference type="Proteomes" id="UP001058236">
    <property type="component" value="Plasmid unnamed"/>
</dbReference>
<gene>
    <name evidence="2" type="ORF">NLU04_34445</name>
</gene>
<proteinExistence type="predicted"/>
<evidence type="ECO:0000256" key="1">
    <source>
        <dbReference type="SAM" id="SignalP"/>
    </source>
</evidence>
<geneLocation type="plasmid" evidence="2 3">
    <name>unnamed</name>
</geneLocation>
<accession>A0ABY5FJ56</accession>
<dbReference type="RefSeq" id="WP_255240293.1">
    <property type="nucleotide sequence ID" value="NZ_CP101398.1"/>
</dbReference>
<evidence type="ECO:0000313" key="2">
    <source>
        <dbReference type="EMBL" id="UTR83615.1"/>
    </source>
</evidence>
<feature type="chain" id="PRO_5045975378" description="Small secreted domain DUF320" evidence="1">
    <location>
        <begin position="31"/>
        <end position="94"/>
    </location>
</feature>
<evidence type="ECO:0000313" key="3">
    <source>
        <dbReference type="Proteomes" id="UP001058236"/>
    </source>
</evidence>
<dbReference type="EMBL" id="CP101398">
    <property type="protein sequence ID" value="UTR83615.1"/>
    <property type="molecule type" value="Genomic_DNA"/>
</dbReference>
<reference evidence="2" key="1">
    <citation type="submission" date="2022-07" db="EMBL/GenBank/DDBJ databases">
        <title>Genomic of Streptomyces cavourensis F2.</title>
        <authorList>
            <person name="Hu S."/>
            <person name="Liang W."/>
        </authorList>
    </citation>
    <scope>NUCLEOTIDE SEQUENCE</scope>
    <source>
        <strain evidence="2">F2</strain>
        <plasmid evidence="2">unnamed</plasmid>
    </source>
</reference>
<protein>
    <recommendedName>
        <fullName evidence="4">Small secreted domain DUF320</fullName>
    </recommendedName>
</protein>
<feature type="signal peptide" evidence="1">
    <location>
        <begin position="1"/>
        <end position="30"/>
    </location>
</feature>
<keyword evidence="1" id="KW-0732">Signal</keyword>